<evidence type="ECO:0000256" key="5">
    <source>
        <dbReference type="ARBA" id="ARBA00012384"/>
    </source>
</evidence>
<evidence type="ECO:0000256" key="3">
    <source>
        <dbReference type="ARBA" id="ARBA00004947"/>
    </source>
</evidence>
<reference evidence="16 17" key="1">
    <citation type="journal article" date="2024" name="Front. Microbiol.">
        <title>Novel thermophilic genera Geochorda gen. nov. and Carboxydochorda gen. nov. from the deep terrestrial subsurface reveal the ecophysiological diversity in the class Limnochordia.</title>
        <authorList>
            <person name="Karnachuk O.V."/>
            <person name="Lukina A.P."/>
            <person name="Avakyan M.R."/>
            <person name="Kadnikov V.V."/>
            <person name="Begmatov S."/>
            <person name="Beletsky A.V."/>
            <person name="Vlasova K.G."/>
            <person name="Novikov A.A."/>
            <person name="Shcherbakova V.A."/>
            <person name="Mardanov A.V."/>
            <person name="Ravin N.V."/>
        </authorList>
    </citation>
    <scope>NUCLEOTIDE SEQUENCE [LARGE SCALE GENOMIC DNA]</scope>
    <source>
        <strain evidence="16 17">L945</strain>
    </source>
</reference>
<accession>A0ABZ1BZY1</accession>
<dbReference type="PROSITE" id="PS00117">
    <property type="entry name" value="GAL_P_UDP_TRANSF_I"/>
    <property type="match status" value="1"/>
</dbReference>
<organism evidence="16 17">
    <name type="scientific">Carboxydichorda subterranea</name>
    <dbReference type="NCBI Taxonomy" id="3109565"/>
    <lineage>
        <taxon>Bacteria</taxon>
        <taxon>Bacillati</taxon>
        <taxon>Bacillota</taxon>
        <taxon>Limnochordia</taxon>
        <taxon>Limnochordales</taxon>
        <taxon>Geochordaceae</taxon>
        <taxon>Carboxydichorda</taxon>
    </lineage>
</organism>
<comment type="similarity">
    <text evidence="4">Belongs to the galactose-1-phosphate uridylyltransferase type 1 family.</text>
</comment>
<evidence type="ECO:0000259" key="15">
    <source>
        <dbReference type="Pfam" id="PF02744"/>
    </source>
</evidence>
<dbReference type="EMBL" id="CP141615">
    <property type="protein sequence ID" value="WRP18150.1"/>
    <property type="molecule type" value="Genomic_DNA"/>
</dbReference>
<dbReference type="InterPro" id="IPR001937">
    <property type="entry name" value="GalP_UDPtransf1"/>
</dbReference>
<evidence type="ECO:0000313" key="16">
    <source>
        <dbReference type="EMBL" id="WRP18150.1"/>
    </source>
</evidence>
<dbReference type="RefSeq" id="WP_324717421.1">
    <property type="nucleotide sequence ID" value="NZ_CP141615.1"/>
</dbReference>
<evidence type="ECO:0000256" key="4">
    <source>
        <dbReference type="ARBA" id="ARBA00010951"/>
    </source>
</evidence>
<feature type="domain" description="Galactose-1-phosphate uridyl transferase C-terminal" evidence="15">
    <location>
        <begin position="218"/>
        <end position="313"/>
    </location>
</feature>
<evidence type="ECO:0000256" key="1">
    <source>
        <dbReference type="ARBA" id="ARBA00001107"/>
    </source>
</evidence>
<dbReference type="GO" id="GO:0016779">
    <property type="term" value="F:nucleotidyltransferase activity"/>
    <property type="evidence" value="ECO:0007669"/>
    <property type="project" value="UniProtKB-KW"/>
</dbReference>
<keyword evidence="9" id="KW-0479">Metal-binding</keyword>
<dbReference type="PANTHER" id="PTHR11943:SF1">
    <property type="entry name" value="GALACTOSE-1-PHOSPHATE URIDYLYLTRANSFERASE"/>
    <property type="match status" value="1"/>
</dbReference>
<evidence type="ECO:0000256" key="6">
    <source>
        <dbReference type="ARBA" id="ARBA00016340"/>
    </source>
</evidence>
<dbReference type="Pfam" id="PF01087">
    <property type="entry name" value="GalP_UDP_transf"/>
    <property type="match status" value="1"/>
</dbReference>
<dbReference type="EC" id="2.7.7.12" evidence="5"/>
<comment type="cofactor">
    <cofactor evidence="2">
        <name>Zn(2+)</name>
        <dbReference type="ChEBI" id="CHEBI:29105"/>
    </cofactor>
</comment>
<evidence type="ECO:0000256" key="10">
    <source>
        <dbReference type="ARBA" id="ARBA00022833"/>
    </source>
</evidence>
<dbReference type="InterPro" id="IPR036265">
    <property type="entry name" value="HIT-like_sf"/>
</dbReference>
<dbReference type="PANTHER" id="PTHR11943">
    <property type="entry name" value="GALACTOSE-1-PHOSPHATE URIDYLYLTRANSFERASE"/>
    <property type="match status" value="1"/>
</dbReference>
<evidence type="ECO:0000256" key="8">
    <source>
        <dbReference type="ARBA" id="ARBA00022695"/>
    </source>
</evidence>
<keyword evidence="17" id="KW-1185">Reference proteome</keyword>
<keyword evidence="11" id="KW-0299">Galactose metabolism</keyword>
<gene>
    <name evidence="16" type="ORF">U7230_03855</name>
</gene>
<evidence type="ECO:0000256" key="2">
    <source>
        <dbReference type="ARBA" id="ARBA00001947"/>
    </source>
</evidence>
<dbReference type="InterPro" id="IPR019779">
    <property type="entry name" value="GalP_UDPtransf1_His-AS"/>
</dbReference>
<keyword evidence="7" id="KW-0808">Transferase</keyword>
<dbReference type="CDD" id="cd00608">
    <property type="entry name" value="GalT"/>
    <property type="match status" value="1"/>
</dbReference>
<evidence type="ECO:0000256" key="13">
    <source>
        <dbReference type="ARBA" id="ARBA00030549"/>
    </source>
</evidence>
<keyword evidence="12" id="KW-0119">Carbohydrate metabolism</keyword>
<proteinExistence type="inferred from homology"/>
<evidence type="ECO:0000256" key="11">
    <source>
        <dbReference type="ARBA" id="ARBA00023144"/>
    </source>
</evidence>
<sequence length="352" mass="39149">MAELRWHPLLQQWVVVAGHRQERTYKPPASVCPLCPTRDPAHPTEIPDADFDIAVFENRFPSFVESPPPPEVVGTSLSPVAPAQGVAEVVVYSPDHDRTLAEQPVEHIRKLVEVWAHRYEELGRRAFVKYVMIFENRGEAVGVTLHHPHGQIYAFPFIPPIPEREIASSRAHLEKTGRCLLCDVLSHEERPATVPGGSSSGPSAAKRPGNAGIAGANSATRVVVSSGSFVAFVPFFARFPFEAWVVPRRHVPSILQLGNAQRWDLASVLKQLLMRYDALFGVRLPYMMVMHQAPTDRPPEEYPECHFHVEFLPIQRTADKLKYLAGSESGAGTFITDMSPEEMAHHLRQAGG</sequence>
<evidence type="ECO:0000256" key="12">
    <source>
        <dbReference type="ARBA" id="ARBA00023277"/>
    </source>
</evidence>
<dbReference type="SUPFAM" id="SSF54197">
    <property type="entry name" value="HIT-like"/>
    <property type="match status" value="2"/>
</dbReference>
<evidence type="ECO:0000259" key="14">
    <source>
        <dbReference type="Pfam" id="PF01087"/>
    </source>
</evidence>
<protein>
    <recommendedName>
        <fullName evidence="6">Galactose-1-phosphate uridylyltransferase</fullName>
        <ecNumber evidence="5">2.7.7.12</ecNumber>
    </recommendedName>
    <alternativeName>
        <fullName evidence="13">UDP-glucose--hexose-1-phosphate uridylyltransferase</fullName>
    </alternativeName>
</protein>
<evidence type="ECO:0000313" key="17">
    <source>
        <dbReference type="Proteomes" id="UP001332192"/>
    </source>
</evidence>
<dbReference type="Pfam" id="PF02744">
    <property type="entry name" value="GalP_UDP_tr_C"/>
    <property type="match status" value="1"/>
</dbReference>
<keyword evidence="10" id="KW-0862">Zinc</keyword>
<comment type="catalytic activity">
    <reaction evidence="1">
        <text>alpha-D-galactose 1-phosphate + UDP-alpha-D-glucose = alpha-D-glucose 1-phosphate + UDP-alpha-D-galactose</text>
        <dbReference type="Rhea" id="RHEA:13989"/>
        <dbReference type="ChEBI" id="CHEBI:58336"/>
        <dbReference type="ChEBI" id="CHEBI:58601"/>
        <dbReference type="ChEBI" id="CHEBI:58885"/>
        <dbReference type="ChEBI" id="CHEBI:66914"/>
        <dbReference type="EC" id="2.7.7.12"/>
    </reaction>
</comment>
<dbReference type="Gene3D" id="3.30.428.10">
    <property type="entry name" value="HIT-like"/>
    <property type="match status" value="2"/>
</dbReference>
<keyword evidence="8 16" id="KW-0548">Nucleotidyltransferase</keyword>
<dbReference type="InterPro" id="IPR005849">
    <property type="entry name" value="GalP_Utransf_N"/>
</dbReference>
<evidence type="ECO:0000256" key="9">
    <source>
        <dbReference type="ARBA" id="ARBA00022723"/>
    </source>
</evidence>
<feature type="domain" description="Galactose-1-phosphate uridyl transferase N-terminal" evidence="14">
    <location>
        <begin position="4"/>
        <end position="159"/>
    </location>
</feature>
<evidence type="ECO:0000256" key="7">
    <source>
        <dbReference type="ARBA" id="ARBA00022679"/>
    </source>
</evidence>
<name>A0ABZ1BZY1_9FIRM</name>
<comment type="pathway">
    <text evidence="3">Carbohydrate metabolism; galactose metabolism.</text>
</comment>
<dbReference type="PIRSF" id="PIRSF000808">
    <property type="entry name" value="GalT"/>
    <property type="match status" value="1"/>
</dbReference>
<dbReference type="InterPro" id="IPR005850">
    <property type="entry name" value="GalP_Utransf_C"/>
</dbReference>
<dbReference type="Proteomes" id="UP001332192">
    <property type="component" value="Chromosome"/>
</dbReference>